<dbReference type="RefSeq" id="XP_033599396.1">
    <property type="nucleotide sequence ID" value="XM_033745478.1"/>
</dbReference>
<evidence type="ECO:0000313" key="3">
    <source>
        <dbReference type="Proteomes" id="UP000799437"/>
    </source>
</evidence>
<organism evidence="2 3">
    <name type="scientific">Pseudovirgaria hyperparasitica</name>
    <dbReference type="NCBI Taxonomy" id="470096"/>
    <lineage>
        <taxon>Eukaryota</taxon>
        <taxon>Fungi</taxon>
        <taxon>Dikarya</taxon>
        <taxon>Ascomycota</taxon>
        <taxon>Pezizomycotina</taxon>
        <taxon>Dothideomycetes</taxon>
        <taxon>Dothideomycetes incertae sedis</taxon>
        <taxon>Acrospermales</taxon>
        <taxon>Acrospermaceae</taxon>
        <taxon>Pseudovirgaria</taxon>
    </lineage>
</organism>
<evidence type="ECO:0008006" key="4">
    <source>
        <dbReference type="Google" id="ProtNLM"/>
    </source>
</evidence>
<dbReference type="PANTHER" id="PTHR34883">
    <property type="entry name" value="SERINE-RICH PROTEIN, PUTATIVE-RELATED-RELATED"/>
    <property type="match status" value="1"/>
</dbReference>
<dbReference type="CDD" id="cd00920">
    <property type="entry name" value="Cupredoxin"/>
    <property type="match status" value="1"/>
</dbReference>
<dbReference type="EMBL" id="ML996574">
    <property type="protein sequence ID" value="KAF2756945.1"/>
    <property type="molecule type" value="Genomic_DNA"/>
</dbReference>
<dbReference type="GeneID" id="54486532"/>
<accession>A0A6A6W311</accession>
<keyword evidence="3" id="KW-1185">Reference proteome</keyword>
<dbReference type="SUPFAM" id="SSF49503">
    <property type="entry name" value="Cupredoxins"/>
    <property type="match status" value="2"/>
</dbReference>
<evidence type="ECO:0000256" key="1">
    <source>
        <dbReference type="SAM" id="SignalP"/>
    </source>
</evidence>
<sequence>MKVSSLAFAGLGGLVAADELDKRYKTNVEVECHAETVTVWGNGNGNGQQQHHATSSIWTEGGSVTSVDYQWAATSTYLPSSGVFQNPYAPSEMLTAPGPMWTNIEYPKTVAHVWPTGPGAEKDAIEVVFIDTWIEHKANVYMNVEQGSVISTKTDAVTYTPTPPPPPAPTGGSPIQAVGTIAPGLPAQPSDQPQGKTINVELKAEQIDGKTVVHYVPDRVEAAIGDVVLFHFKRAAHSVTQSTFDTPCTPLKNGDINVFDTDLIPNPDNAEGETFQRAFVVHDTAPKWFYCKQQNANHCGQGMVFGINPKDKMDAFIQKAKDQNGSKVSLPVPASATPEPTAASTVVSSVATETAASSAVVETPSAINTGGHASSTVIVRGNGQDIPFQYTPPFVQGLKAGDELIFDFRARNHTLTESSLADPCKRKEGGVDTLFANFNPDNQAGKFLFTLKIESDQARYFYCKQGNGGANGHCKAGMVFGVNIDQGVFDTFVQNAKNTPLSAKFR</sequence>
<evidence type="ECO:0000313" key="2">
    <source>
        <dbReference type="EMBL" id="KAF2756945.1"/>
    </source>
</evidence>
<reference evidence="2" key="1">
    <citation type="journal article" date="2020" name="Stud. Mycol.">
        <title>101 Dothideomycetes genomes: a test case for predicting lifestyles and emergence of pathogens.</title>
        <authorList>
            <person name="Haridas S."/>
            <person name="Albert R."/>
            <person name="Binder M."/>
            <person name="Bloem J."/>
            <person name="Labutti K."/>
            <person name="Salamov A."/>
            <person name="Andreopoulos B."/>
            <person name="Baker S."/>
            <person name="Barry K."/>
            <person name="Bills G."/>
            <person name="Bluhm B."/>
            <person name="Cannon C."/>
            <person name="Castanera R."/>
            <person name="Culley D."/>
            <person name="Daum C."/>
            <person name="Ezra D."/>
            <person name="Gonzalez J."/>
            <person name="Henrissat B."/>
            <person name="Kuo A."/>
            <person name="Liang C."/>
            <person name="Lipzen A."/>
            <person name="Lutzoni F."/>
            <person name="Magnuson J."/>
            <person name="Mondo S."/>
            <person name="Nolan M."/>
            <person name="Ohm R."/>
            <person name="Pangilinan J."/>
            <person name="Park H.-J."/>
            <person name="Ramirez L."/>
            <person name="Alfaro M."/>
            <person name="Sun H."/>
            <person name="Tritt A."/>
            <person name="Yoshinaga Y."/>
            <person name="Zwiers L.-H."/>
            <person name="Turgeon B."/>
            <person name="Goodwin S."/>
            <person name="Spatafora J."/>
            <person name="Crous P."/>
            <person name="Grigoriev I."/>
        </authorList>
    </citation>
    <scope>NUCLEOTIDE SEQUENCE</scope>
    <source>
        <strain evidence="2">CBS 121739</strain>
    </source>
</reference>
<name>A0A6A6W311_9PEZI</name>
<feature type="chain" id="PRO_5025470148" description="Cupredoxin" evidence="1">
    <location>
        <begin position="18"/>
        <end position="506"/>
    </location>
</feature>
<dbReference type="PANTHER" id="PTHR34883:SF15">
    <property type="entry name" value="EXTRACELLULAR SERINE-RICH PROTEIN"/>
    <property type="match status" value="1"/>
</dbReference>
<dbReference type="InterPro" id="IPR008972">
    <property type="entry name" value="Cupredoxin"/>
</dbReference>
<dbReference type="AlphaFoldDB" id="A0A6A6W311"/>
<dbReference type="OrthoDB" id="2331100at2759"/>
<protein>
    <recommendedName>
        <fullName evidence="4">Cupredoxin</fullName>
    </recommendedName>
</protein>
<proteinExistence type="predicted"/>
<keyword evidence="1" id="KW-0732">Signal</keyword>
<dbReference type="Gene3D" id="2.60.40.420">
    <property type="entry name" value="Cupredoxins - blue copper proteins"/>
    <property type="match status" value="2"/>
</dbReference>
<gene>
    <name evidence="2" type="ORF">EJ05DRAFT_48578</name>
</gene>
<dbReference type="Proteomes" id="UP000799437">
    <property type="component" value="Unassembled WGS sequence"/>
</dbReference>
<feature type="signal peptide" evidence="1">
    <location>
        <begin position="1"/>
        <end position="17"/>
    </location>
</feature>
<dbReference type="InterPro" id="IPR052953">
    <property type="entry name" value="Ser-rich/MCO-related"/>
</dbReference>